<organism evidence="2 3">
    <name type="scientific">Stylophora pistillata</name>
    <name type="common">Smooth cauliflower coral</name>
    <dbReference type="NCBI Taxonomy" id="50429"/>
    <lineage>
        <taxon>Eukaryota</taxon>
        <taxon>Metazoa</taxon>
        <taxon>Cnidaria</taxon>
        <taxon>Anthozoa</taxon>
        <taxon>Hexacorallia</taxon>
        <taxon>Scleractinia</taxon>
        <taxon>Astrocoeniina</taxon>
        <taxon>Pocilloporidae</taxon>
        <taxon>Stylophora</taxon>
    </lineage>
</organism>
<comment type="caution">
    <text evidence="2">The sequence shown here is derived from an EMBL/GenBank/DDBJ whole genome shotgun (WGS) entry which is preliminary data.</text>
</comment>
<accession>A0A2B4SCV7</accession>
<sequence length="295" mass="33960">MLTPEEKRWVVVGICLSKSLIPGIRKVIEQEIHDLYQNLVRTSPCIQSQTWPTYHKILPPSTWRLNYVNINNNSKKQPHSYDYCVRDEVSLAKLFVKPFMLGFTGFDETLDSSAALSILCEAPNFVYRGIDIIAKDVRDNVPNEWGHCTFATWTEPFYLKCFQLMEKLITSLKLSEASKKKVLGDLQEWRNRGNDMCFGQQISNEVFQLVQDEMRVLSTSVEENKDSWVQDHEGLRDNLDSLRERFASSLSKLEEKHVALESDLISVKEDQLKTKETVASLSRGIDKLSKSGNYE</sequence>
<dbReference type="AlphaFoldDB" id="A0A2B4SCV7"/>
<proteinExistence type="predicted"/>
<dbReference type="EMBL" id="LSMT01000097">
    <property type="protein sequence ID" value="PFX27711.1"/>
    <property type="molecule type" value="Genomic_DNA"/>
</dbReference>
<evidence type="ECO:0000256" key="1">
    <source>
        <dbReference type="SAM" id="Coils"/>
    </source>
</evidence>
<keyword evidence="1" id="KW-0175">Coiled coil</keyword>
<feature type="coiled-coil region" evidence="1">
    <location>
        <begin position="225"/>
        <end position="270"/>
    </location>
</feature>
<dbReference type="OrthoDB" id="5988093at2759"/>
<name>A0A2B4SCV7_STYPI</name>
<evidence type="ECO:0000313" key="3">
    <source>
        <dbReference type="Proteomes" id="UP000225706"/>
    </source>
</evidence>
<dbReference type="Proteomes" id="UP000225706">
    <property type="component" value="Unassembled WGS sequence"/>
</dbReference>
<gene>
    <name evidence="2" type="ORF">AWC38_SpisGene7592</name>
</gene>
<reference evidence="3" key="1">
    <citation type="journal article" date="2017" name="bioRxiv">
        <title>Comparative analysis of the genomes of Stylophora pistillata and Acropora digitifera provides evidence for extensive differences between species of corals.</title>
        <authorList>
            <person name="Voolstra C.R."/>
            <person name="Li Y."/>
            <person name="Liew Y.J."/>
            <person name="Baumgarten S."/>
            <person name="Zoccola D."/>
            <person name="Flot J.-F."/>
            <person name="Tambutte S."/>
            <person name="Allemand D."/>
            <person name="Aranda M."/>
        </authorList>
    </citation>
    <scope>NUCLEOTIDE SEQUENCE [LARGE SCALE GENOMIC DNA]</scope>
</reference>
<keyword evidence="3" id="KW-1185">Reference proteome</keyword>
<protein>
    <submittedName>
        <fullName evidence="2">Uncharacterized protein</fullName>
    </submittedName>
</protein>
<evidence type="ECO:0000313" key="2">
    <source>
        <dbReference type="EMBL" id="PFX27711.1"/>
    </source>
</evidence>